<dbReference type="Gene3D" id="3.40.50.1000">
    <property type="entry name" value="HAD superfamily/HAD-like"/>
    <property type="match status" value="1"/>
</dbReference>
<dbReference type="GO" id="GO:0003824">
    <property type="term" value="F:catalytic activity"/>
    <property type="evidence" value="ECO:0007669"/>
    <property type="project" value="UniProtKB-ARBA"/>
</dbReference>
<dbReference type="SFLD" id="SFLDS00003">
    <property type="entry name" value="Haloacid_Dehalogenase"/>
    <property type="match status" value="1"/>
</dbReference>
<dbReference type="EMBL" id="MHQN01000019">
    <property type="protein sequence ID" value="OHA03409.1"/>
    <property type="molecule type" value="Genomic_DNA"/>
</dbReference>
<organism evidence="6 7">
    <name type="scientific">Candidatus Sungbacteria bacterium RIFCSPHIGHO2_02_FULL_53_17</name>
    <dbReference type="NCBI Taxonomy" id="1802275"/>
    <lineage>
        <taxon>Bacteria</taxon>
        <taxon>Candidatus Sungiibacteriota</taxon>
    </lineage>
</organism>
<evidence type="ECO:0000256" key="4">
    <source>
        <dbReference type="ARBA" id="ARBA00022842"/>
    </source>
</evidence>
<evidence type="ECO:0000256" key="2">
    <source>
        <dbReference type="ARBA" id="ARBA00006171"/>
    </source>
</evidence>
<proteinExistence type="inferred from homology"/>
<dbReference type="SFLD" id="SFLDG01135">
    <property type="entry name" value="C1.5.6:_HAD__Beta-PGM__Phospha"/>
    <property type="match status" value="1"/>
</dbReference>
<dbReference type="InterPro" id="IPR041492">
    <property type="entry name" value="HAD_2"/>
</dbReference>
<accession>A0A1G2KY74</accession>
<dbReference type="PANTHER" id="PTHR46193">
    <property type="entry name" value="6-PHOSPHOGLUCONATE PHOSPHATASE"/>
    <property type="match status" value="1"/>
</dbReference>
<evidence type="ECO:0000256" key="1">
    <source>
        <dbReference type="ARBA" id="ARBA00001946"/>
    </source>
</evidence>
<comment type="similarity">
    <text evidence="2">Belongs to the HAD-like hydrolase superfamily. CbbY/CbbZ/Gph/YieH family.</text>
</comment>
<dbReference type="Gene3D" id="1.10.150.240">
    <property type="entry name" value="Putative phosphatase, domain 2"/>
    <property type="match status" value="1"/>
</dbReference>
<dbReference type="SUPFAM" id="SSF56784">
    <property type="entry name" value="HAD-like"/>
    <property type="match status" value="1"/>
</dbReference>
<name>A0A1G2KY74_9BACT</name>
<evidence type="ECO:0008006" key="8">
    <source>
        <dbReference type="Google" id="ProtNLM"/>
    </source>
</evidence>
<dbReference type="AlphaFoldDB" id="A0A1G2KY74"/>
<dbReference type="SFLD" id="SFLDG01129">
    <property type="entry name" value="C1.5:_HAD__Beta-PGM__Phosphata"/>
    <property type="match status" value="1"/>
</dbReference>
<sequence>MNLSIRREISRDNLKAVLFDLDGVLIETEHETFQFYQKYLKEHYGIILPDSAFQLKAGRKSADFWQDALTAEQRSVVDTEKLTTFKRKQFNAHPDTYIKKAFGGKELIQALRMRGWQTGLTTQNEEQMMRTVLAWLDIESLFDVMLSLKDITKKKPDPEIYLKAAQCLAVAPSACIVIEDSKDGVASAKNAGMRCIGIAHPYTSLGDLDRADTVVHALAEIAPIIAIHADKKMQTNR</sequence>
<dbReference type="InterPro" id="IPR023198">
    <property type="entry name" value="PGP-like_dom2"/>
</dbReference>
<evidence type="ECO:0000256" key="3">
    <source>
        <dbReference type="ARBA" id="ARBA00022723"/>
    </source>
</evidence>
<dbReference type="GO" id="GO:0046872">
    <property type="term" value="F:metal ion binding"/>
    <property type="evidence" value="ECO:0007669"/>
    <property type="project" value="UniProtKB-KW"/>
</dbReference>
<keyword evidence="4" id="KW-0460">Magnesium</keyword>
<keyword evidence="3" id="KW-0479">Metal-binding</keyword>
<dbReference type="NCBIfam" id="TIGR01509">
    <property type="entry name" value="HAD-SF-IA-v3"/>
    <property type="match status" value="1"/>
</dbReference>
<dbReference type="InterPro" id="IPR023214">
    <property type="entry name" value="HAD_sf"/>
</dbReference>
<keyword evidence="5" id="KW-0119">Carbohydrate metabolism</keyword>
<dbReference type="InterPro" id="IPR006439">
    <property type="entry name" value="HAD-SF_hydro_IA"/>
</dbReference>
<dbReference type="Pfam" id="PF13419">
    <property type="entry name" value="HAD_2"/>
    <property type="match status" value="1"/>
</dbReference>
<evidence type="ECO:0000313" key="6">
    <source>
        <dbReference type="EMBL" id="OHA03409.1"/>
    </source>
</evidence>
<dbReference type="Proteomes" id="UP000177177">
    <property type="component" value="Unassembled WGS sequence"/>
</dbReference>
<protein>
    <recommendedName>
        <fullName evidence="8">FCP1 homology domain-containing protein</fullName>
    </recommendedName>
</protein>
<evidence type="ECO:0000313" key="7">
    <source>
        <dbReference type="Proteomes" id="UP000177177"/>
    </source>
</evidence>
<evidence type="ECO:0000256" key="5">
    <source>
        <dbReference type="ARBA" id="ARBA00023277"/>
    </source>
</evidence>
<comment type="caution">
    <text evidence="6">The sequence shown here is derived from an EMBL/GenBank/DDBJ whole genome shotgun (WGS) entry which is preliminary data.</text>
</comment>
<dbReference type="PANTHER" id="PTHR46193:SF18">
    <property type="entry name" value="HEXITOL PHOSPHATASE B"/>
    <property type="match status" value="1"/>
</dbReference>
<reference evidence="6 7" key="1">
    <citation type="journal article" date="2016" name="Nat. Commun.">
        <title>Thousands of microbial genomes shed light on interconnected biogeochemical processes in an aquifer system.</title>
        <authorList>
            <person name="Anantharaman K."/>
            <person name="Brown C.T."/>
            <person name="Hug L.A."/>
            <person name="Sharon I."/>
            <person name="Castelle C.J."/>
            <person name="Probst A.J."/>
            <person name="Thomas B.C."/>
            <person name="Singh A."/>
            <person name="Wilkins M.J."/>
            <person name="Karaoz U."/>
            <person name="Brodie E.L."/>
            <person name="Williams K.H."/>
            <person name="Hubbard S.S."/>
            <person name="Banfield J.F."/>
        </authorList>
    </citation>
    <scope>NUCLEOTIDE SEQUENCE [LARGE SCALE GENOMIC DNA]</scope>
</reference>
<dbReference type="InterPro" id="IPR036412">
    <property type="entry name" value="HAD-like_sf"/>
</dbReference>
<comment type="cofactor">
    <cofactor evidence="1">
        <name>Mg(2+)</name>
        <dbReference type="ChEBI" id="CHEBI:18420"/>
    </cofactor>
</comment>
<dbReference type="InterPro" id="IPR051600">
    <property type="entry name" value="Beta-PGM-like"/>
</dbReference>
<gene>
    <name evidence="6" type="ORF">A3C92_01145</name>
</gene>
<dbReference type="PRINTS" id="PR00413">
    <property type="entry name" value="HADHALOGNASE"/>
</dbReference>